<gene>
    <name evidence="1" type="ORF">ELS83_19425</name>
</gene>
<protein>
    <recommendedName>
        <fullName evidence="3">Lipocalin-like domain-containing protein</fullName>
    </recommendedName>
</protein>
<proteinExistence type="predicted"/>
<comment type="caution">
    <text evidence="1">The sequence shown here is derived from an EMBL/GenBank/DDBJ whole genome shotgun (WGS) entry which is preliminary data.</text>
</comment>
<sequence length="149" mass="17387">MKNFKSYYFHFIILALLIVSCSKDDDLSEHHTIIGQWNWVKTLGGFSGIASDTPESTGYTRTYIFTHEDTVIVLFNRDTVLKTDYFLSTEESVLFKEEFDFLTINHKYLAPDLSTSTLPERYMIKSLNDSLILQEDLYDGFEHIYIKSK</sequence>
<dbReference type="PROSITE" id="PS51257">
    <property type="entry name" value="PROKAR_LIPOPROTEIN"/>
    <property type="match status" value="1"/>
</dbReference>
<evidence type="ECO:0008006" key="3">
    <source>
        <dbReference type="Google" id="ProtNLM"/>
    </source>
</evidence>
<evidence type="ECO:0000313" key="1">
    <source>
        <dbReference type="EMBL" id="NOU61974.1"/>
    </source>
</evidence>
<accession>A0ABX1X0Z1</accession>
<dbReference type="EMBL" id="RZNH01000048">
    <property type="protein sequence ID" value="NOU61974.1"/>
    <property type="molecule type" value="Genomic_DNA"/>
</dbReference>
<name>A0ABX1X0Z1_9BACT</name>
<keyword evidence="2" id="KW-1185">Reference proteome</keyword>
<dbReference type="RefSeq" id="WP_171597234.1">
    <property type="nucleotide sequence ID" value="NZ_RZNH01000048.1"/>
</dbReference>
<reference evidence="1 2" key="1">
    <citation type="submission" date="2018-12" db="EMBL/GenBank/DDBJ databases">
        <title>Marinifilum JC070 sp. nov., a marine bacterium isolated from Yongle Blue Hole in the South China Sea.</title>
        <authorList>
            <person name="Fu T."/>
        </authorList>
    </citation>
    <scope>NUCLEOTIDE SEQUENCE [LARGE SCALE GENOMIC DNA]</scope>
    <source>
        <strain evidence="1 2">JC070</strain>
    </source>
</reference>
<dbReference type="Proteomes" id="UP000732105">
    <property type="component" value="Unassembled WGS sequence"/>
</dbReference>
<organism evidence="1 2">
    <name type="scientific">Marinifilum caeruleilacunae</name>
    <dbReference type="NCBI Taxonomy" id="2499076"/>
    <lineage>
        <taxon>Bacteria</taxon>
        <taxon>Pseudomonadati</taxon>
        <taxon>Bacteroidota</taxon>
        <taxon>Bacteroidia</taxon>
        <taxon>Marinilabiliales</taxon>
        <taxon>Marinifilaceae</taxon>
    </lineage>
</organism>
<evidence type="ECO:0000313" key="2">
    <source>
        <dbReference type="Proteomes" id="UP000732105"/>
    </source>
</evidence>